<evidence type="ECO:0000256" key="6">
    <source>
        <dbReference type="ARBA" id="ARBA00023237"/>
    </source>
</evidence>
<accession>A0ABU5SHT6</accession>
<dbReference type="RefSeq" id="WP_323257897.1">
    <property type="nucleotide sequence ID" value="NZ_JAYGIM010000006.1"/>
</dbReference>
<keyword evidence="8" id="KW-0732">Signal</keyword>
<gene>
    <name evidence="10" type="ORF">VB798_08435</name>
</gene>
<evidence type="ECO:0000256" key="4">
    <source>
        <dbReference type="ARBA" id="ARBA00022692"/>
    </source>
</evidence>
<evidence type="ECO:0000256" key="3">
    <source>
        <dbReference type="ARBA" id="ARBA00022452"/>
    </source>
</evidence>
<dbReference type="InterPro" id="IPR023997">
    <property type="entry name" value="TonB-dep_OMP_SusC/RagA_CS"/>
</dbReference>
<sequence length="1018" mass="109534">MNNKLLKLIFMLVLAFVSLKTSAQQLTGKIIDSRTKEPIIGAAIAIKGTSTGVTTDVNGKFTLKTSQKPPFTILATFVGYKKKEIEIVEFENLSISLIESKGQRLDEVIVVGYGTQKRSDITGSIASVPLEIKAQPVASVERLLQGSVAGAIVTQTSGQPGGGVSVQIRGNNSITAGSDPLYVIDGFPINNDYSLNDAGVTNGSKINPLSTINTADIESIDVLKDASATAIYGSRGANGVVIVTTKNGTKGKSSINYDAYYGVQEVIRTLPVLNAKEWWALRKDAAKNSGKTTSLPSVSGYSLDTSGVGTDWQAAAFRKAAIQSHSLSILSGSDKTRLSISGNYFKQDGVLQNTDFIRYSGRFGLDHDYSKNFKITSNISVSNIKSQVAPAAIVANLLLTPPALPVYKDDGTFVVNSPFESGLQNPINSLYNQLNETITNRILGNVAGEYTLADGLKAKVLFGIDIVDNKQNRYLPSSTAEGLALSGNAIVGTVFTSNWLNENTLSYDKELDAKNKINAVVGFTAQQSKAKGTVAEAAGFATDAFSYNNLGTGITARTPSSLASAWSLASYLGRVNYVHDDKYLLTLTLRADGSSRFGDGNKWGYFPSAAFGWNVSNEKFFQDIKNVSSLKLRLSAGSTGNQNIPSYQSLSQLSYFRYNFSNTTVSGYAPNSVPNPNLGWEKTFQIDGGIDVGLFNNRITLVADYYYKKTTDLLLTRTVPGTSGLSDFYNGQASVVYQNIGAVANQGFELYVNSHNIDSDLKWNTTLVYSNNSNKILDLGAGVDQIIPSISSPSIAKVGYPLGSFIVYQTDGIIQSGDAALTPQANKSPGGQKYKDINGDGVITQAGDRVVISNQPAFTAGLTNTFNYKGFDLAIFFQASIGGKIYNANRANLELGTGYVNASTVLLDRWTTTNTNTDVKAAYQDPAITISDRFIEDATYYRLKNVSLGYTIPSKIVKKANIKSLRIYVSAQNALTWTNYTGYDPEVSLNGQSLINKGIDQGVYPNSKSYQLGLSLSF</sequence>
<evidence type="ECO:0000256" key="8">
    <source>
        <dbReference type="SAM" id="SignalP"/>
    </source>
</evidence>
<dbReference type="SUPFAM" id="SSF56935">
    <property type="entry name" value="Porins"/>
    <property type="match status" value="1"/>
</dbReference>
<dbReference type="NCBIfam" id="TIGR04056">
    <property type="entry name" value="OMP_RagA_SusC"/>
    <property type="match status" value="1"/>
</dbReference>
<comment type="subcellular location">
    <subcellularLocation>
        <location evidence="1 7">Cell outer membrane</location>
        <topology evidence="1 7">Multi-pass membrane protein</topology>
    </subcellularLocation>
</comment>
<dbReference type="Pfam" id="PF07715">
    <property type="entry name" value="Plug"/>
    <property type="match status" value="1"/>
</dbReference>
<feature type="domain" description="TonB-dependent receptor plug" evidence="9">
    <location>
        <begin position="120"/>
        <end position="240"/>
    </location>
</feature>
<feature type="chain" id="PRO_5046866260" evidence="8">
    <location>
        <begin position="24"/>
        <end position="1018"/>
    </location>
</feature>
<dbReference type="Pfam" id="PF13715">
    <property type="entry name" value="CarbopepD_reg_2"/>
    <property type="match status" value="1"/>
</dbReference>
<dbReference type="InterPro" id="IPR036942">
    <property type="entry name" value="Beta-barrel_TonB_sf"/>
</dbReference>
<feature type="signal peptide" evidence="8">
    <location>
        <begin position="1"/>
        <end position="23"/>
    </location>
</feature>
<keyword evidence="11" id="KW-1185">Reference proteome</keyword>
<dbReference type="Proteomes" id="UP001302222">
    <property type="component" value="Unassembled WGS sequence"/>
</dbReference>
<organism evidence="10 11">
    <name type="scientific">Arcicella lustrica</name>
    <dbReference type="NCBI Taxonomy" id="2984196"/>
    <lineage>
        <taxon>Bacteria</taxon>
        <taxon>Pseudomonadati</taxon>
        <taxon>Bacteroidota</taxon>
        <taxon>Cytophagia</taxon>
        <taxon>Cytophagales</taxon>
        <taxon>Flectobacillaceae</taxon>
        <taxon>Arcicella</taxon>
    </lineage>
</organism>
<evidence type="ECO:0000256" key="1">
    <source>
        <dbReference type="ARBA" id="ARBA00004571"/>
    </source>
</evidence>
<dbReference type="SUPFAM" id="SSF49464">
    <property type="entry name" value="Carboxypeptidase regulatory domain-like"/>
    <property type="match status" value="1"/>
</dbReference>
<evidence type="ECO:0000259" key="9">
    <source>
        <dbReference type="Pfam" id="PF07715"/>
    </source>
</evidence>
<evidence type="ECO:0000313" key="10">
    <source>
        <dbReference type="EMBL" id="MEA5426594.1"/>
    </source>
</evidence>
<comment type="caution">
    <text evidence="10">The sequence shown here is derived from an EMBL/GenBank/DDBJ whole genome shotgun (WGS) entry which is preliminary data.</text>
</comment>
<evidence type="ECO:0000256" key="2">
    <source>
        <dbReference type="ARBA" id="ARBA00022448"/>
    </source>
</evidence>
<dbReference type="Gene3D" id="2.60.40.1120">
    <property type="entry name" value="Carboxypeptidase-like, regulatory domain"/>
    <property type="match status" value="1"/>
</dbReference>
<keyword evidence="5 7" id="KW-0472">Membrane</keyword>
<keyword evidence="6 7" id="KW-0998">Cell outer membrane</keyword>
<dbReference type="PROSITE" id="PS52016">
    <property type="entry name" value="TONB_DEPENDENT_REC_3"/>
    <property type="match status" value="1"/>
</dbReference>
<dbReference type="InterPro" id="IPR023996">
    <property type="entry name" value="TonB-dep_OMP_SusC/RagA"/>
</dbReference>
<name>A0ABU5SHT6_9BACT</name>
<dbReference type="InterPro" id="IPR037066">
    <property type="entry name" value="Plug_dom_sf"/>
</dbReference>
<dbReference type="EMBL" id="JAYGIM010000006">
    <property type="protein sequence ID" value="MEA5426594.1"/>
    <property type="molecule type" value="Genomic_DNA"/>
</dbReference>
<proteinExistence type="inferred from homology"/>
<dbReference type="NCBIfam" id="TIGR04057">
    <property type="entry name" value="SusC_RagA_signa"/>
    <property type="match status" value="1"/>
</dbReference>
<protein>
    <submittedName>
        <fullName evidence="10">TonB-dependent receptor</fullName>
    </submittedName>
</protein>
<keyword evidence="10" id="KW-0675">Receptor</keyword>
<evidence type="ECO:0000256" key="5">
    <source>
        <dbReference type="ARBA" id="ARBA00023136"/>
    </source>
</evidence>
<dbReference type="InterPro" id="IPR008969">
    <property type="entry name" value="CarboxyPept-like_regulatory"/>
</dbReference>
<dbReference type="InterPro" id="IPR012910">
    <property type="entry name" value="Plug_dom"/>
</dbReference>
<evidence type="ECO:0000256" key="7">
    <source>
        <dbReference type="PROSITE-ProRule" id="PRU01360"/>
    </source>
</evidence>
<reference evidence="10 11" key="1">
    <citation type="submission" date="2023-12" db="EMBL/GenBank/DDBJ databases">
        <title>Novel species of the genus Arcicella isolated from rivers.</title>
        <authorList>
            <person name="Lu H."/>
        </authorList>
    </citation>
    <scope>NUCLEOTIDE SEQUENCE [LARGE SCALE GENOMIC DNA]</scope>
    <source>
        <strain evidence="10 11">DC25W</strain>
    </source>
</reference>
<keyword evidence="2 7" id="KW-0813">Transport</keyword>
<dbReference type="Gene3D" id="2.170.130.10">
    <property type="entry name" value="TonB-dependent receptor, plug domain"/>
    <property type="match status" value="1"/>
</dbReference>
<dbReference type="InterPro" id="IPR039426">
    <property type="entry name" value="TonB-dep_rcpt-like"/>
</dbReference>
<evidence type="ECO:0000313" key="11">
    <source>
        <dbReference type="Proteomes" id="UP001302222"/>
    </source>
</evidence>
<keyword evidence="4 7" id="KW-0812">Transmembrane</keyword>
<keyword evidence="3 7" id="KW-1134">Transmembrane beta strand</keyword>
<comment type="similarity">
    <text evidence="7">Belongs to the TonB-dependent receptor family.</text>
</comment>
<dbReference type="Gene3D" id="2.40.170.20">
    <property type="entry name" value="TonB-dependent receptor, beta-barrel domain"/>
    <property type="match status" value="1"/>
</dbReference>